<dbReference type="RefSeq" id="WP_369017478.1">
    <property type="nucleotide sequence ID" value="NZ_CP121689.1"/>
</dbReference>
<sequence length="255" mass="29077">MRILKAGGFFTESWQDSEIIVLGGPSGTGKTELTLNLATYLRKTLVRGCELLDLDFVKSDFTLRSGRYRLEVPLRQSFSVARFSEYPVWEKDVLKLFSDASLESPLIIDLGGDERGLRIFRSLAPFWQKKRVYCSLVVNFHRPFFESVESYSSFVYQTEKRVGIRFHSLILNDHLGHHTDETLVKQAFEKATLLSQKLALPIWFVAVWEELGLPFSFLDSLDCAVLGIRRYLNLAWNVGGDEANGGFQKHQSGDN</sequence>
<accession>A0ABZ2Y9R1</accession>
<dbReference type="Proteomes" id="UP001461341">
    <property type="component" value="Chromosome"/>
</dbReference>
<organism evidence="1 2">
    <name type="scientific">Thermatribacter velox</name>
    <dbReference type="NCBI Taxonomy" id="3039681"/>
    <lineage>
        <taxon>Bacteria</taxon>
        <taxon>Pseudomonadati</taxon>
        <taxon>Atribacterota</taxon>
        <taxon>Atribacteria</taxon>
        <taxon>Atribacterales</taxon>
        <taxon>Thermatribacteraceae</taxon>
        <taxon>Thermatribacter</taxon>
    </lineage>
</organism>
<protein>
    <recommendedName>
        <fullName evidence="3">ATP-binding protein</fullName>
    </recommendedName>
</protein>
<evidence type="ECO:0000313" key="2">
    <source>
        <dbReference type="Proteomes" id="UP001461341"/>
    </source>
</evidence>
<dbReference type="InterPro" id="IPR027417">
    <property type="entry name" value="P-loop_NTPase"/>
</dbReference>
<dbReference type="EMBL" id="CP121689">
    <property type="protein sequence ID" value="WZL75332.1"/>
    <property type="molecule type" value="Genomic_DNA"/>
</dbReference>
<name>A0ABZ2Y9R1_9BACT</name>
<evidence type="ECO:0000313" key="1">
    <source>
        <dbReference type="EMBL" id="WZL75332.1"/>
    </source>
</evidence>
<proteinExistence type="predicted"/>
<dbReference type="SUPFAM" id="SSF52540">
    <property type="entry name" value="P-loop containing nucleoside triphosphate hydrolases"/>
    <property type="match status" value="1"/>
</dbReference>
<keyword evidence="2" id="KW-1185">Reference proteome</keyword>
<gene>
    <name evidence="1" type="ORF">QBE54_06950</name>
</gene>
<reference evidence="1 2" key="1">
    <citation type="submission" date="2023-03" db="EMBL/GenBank/DDBJ databases">
        <title>Novel Species.</title>
        <authorList>
            <person name="Ma S."/>
        </authorList>
    </citation>
    <scope>NUCLEOTIDE SEQUENCE [LARGE SCALE GENOMIC DNA]</scope>
    <source>
        <strain evidence="1 2">B11</strain>
    </source>
</reference>
<evidence type="ECO:0008006" key="3">
    <source>
        <dbReference type="Google" id="ProtNLM"/>
    </source>
</evidence>